<organism evidence="2 3">
    <name type="scientific">Cylindrobasidium torrendii FP15055 ss-10</name>
    <dbReference type="NCBI Taxonomy" id="1314674"/>
    <lineage>
        <taxon>Eukaryota</taxon>
        <taxon>Fungi</taxon>
        <taxon>Dikarya</taxon>
        <taxon>Basidiomycota</taxon>
        <taxon>Agaricomycotina</taxon>
        <taxon>Agaricomycetes</taxon>
        <taxon>Agaricomycetidae</taxon>
        <taxon>Agaricales</taxon>
        <taxon>Marasmiineae</taxon>
        <taxon>Physalacriaceae</taxon>
        <taxon>Cylindrobasidium</taxon>
    </lineage>
</organism>
<reference evidence="2 3" key="1">
    <citation type="journal article" date="2015" name="Fungal Genet. Biol.">
        <title>Evolution of novel wood decay mechanisms in Agaricales revealed by the genome sequences of Fistulina hepatica and Cylindrobasidium torrendii.</title>
        <authorList>
            <person name="Floudas D."/>
            <person name="Held B.W."/>
            <person name="Riley R."/>
            <person name="Nagy L.G."/>
            <person name="Koehler G."/>
            <person name="Ransdell A.S."/>
            <person name="Younus H."/>
            <person name="Chow J."/>
            <person name="Chiniquy J."/>
            <person name="Lipzen A."/>
            <person name="Tritt A."/>
            <person name="Sun H."/>
            <person name="Haridas S."/>
            <person name="LaButti K."/>
            <person name="Ohm R.A."/>
            <person name="Kues U."/>
            <person name="Blanchette R.A."/>
            <person name="Grigoriev I.V."/>
            <person name="Minto R.E."/>
            <person name="Hibbett D.S."/>
        </authorList>
    </citation>
    <scope>NUCLEOTIDE SEQUENCE [LARGE SCALE GENOMIC DNA]</scope>
    <source>
        <strain evidence="2 3">FP15055 ss-10</strain>
    </source>
</reference>
<dbReference type="Proteomes" id="UP000054007">
    <property type="component" value="Unassembled WGS sequence"/>
</dbReference>
<dbReference type="EMBL" id="KN880513">
    <property type="protein sequence ID" value="KIY67937.1"/>
    <property type="molecule type" value="Genomic_DNA"/>
</dbReference>
<proteinExistence type="inferred from homology"/>
<evidence type="ECO:0000313" key="3">
    <source>
        <dbReference type="Proteomes" id="UP000054007"/>
    </source>
</evidence>
<name>A0A0D7BBN4_9AGAR</name>
<protein>
    <submittedName>
        <fullName evidence="2">Uncharacterized protein</fullName>
    </submittedName>
</protein>
<evidence type="ECO:0000256" key="1">
    <source>
        <dbReference type="ARBA" id="ARBA00024339"/>
    </source>
</evidence>
<dbReference type="PANTHER" id="PTHR13465:SF2">
    <property type="entry name" value="PHAGOSOME ASSEMBLY FACTOR 1"/>
    <property type="match status" value="1"/>
</dbReference>
<dbReference type="PANTHER" id="PTHR13465">
    <property type="entry name" value="UPF0183 PROTEIN"/>
    <property type="match status" value="1"/>
</dbReference>
<sequence>MLGELDLDIRPGSGLGVFEIGSSLWAVLDMLRRMQHLFPQVDVKYDPDVSSITPVILHLRPHLDLLFSGKHQRLRTICIRRLRDISPPLILRYNNTAISSTESTLCRVEVRRVFGPTYAGDDLRYPGVWFSFEEDGRTDGLKGAPSDDKMQEVKRVFISQKDTSHDDGDALDEVVECEVMHADLALAVIKVHEGITLHFYPTGTPPVSVKIGHTTAQDLTLDIGPPLRIYHKDDQRMSIHSKDQADKDPGYFYNYFQFGIDFLLSGSDHVVRKIVLHTNIPGTPLFQRYKRCNWEIEGLPEDDEDGMYPHTPPRKRFNDRFETISHFLSPHETPPSMLLDRTDDEDNITLPGSTTRLHGYDGVILEVTEASQVASVTLF</sequence>
<dbReference type="OrthoDB" id="411211at2759"/>
<dbReference type="GO" id="GO:0043001">
    <property type="term" value="P:Golgi to plasma membrane protein transport"/>
    <property type="evidence" value="ECO:0007669"/>
    <property type="project" value="TreeGrafter"/>
</dbReference>
<dbReference type="Pfam" id="PF03676">
    <property type="entry name" value="PHAF1"/>
    <property type="match status" value="1"/>
</dbReference>
<evidence type="ECO:0000313" key="2">
    <source>
        <dbReference type="EMBL" id="KIY67937.1"/>
    </source>
</evidence>
<keyword evidence="3" id="KW-1185">Reference proteome</keyword>
<gene>
    <name evidence="2" type="ORF">CYLTODRAFT_396157</name>
</gene>
<accession>A0A0D7BBN4</accession>
<comment type="similarity">
    <text evidence="1">Belongs to the PHAF1 family.</text>
</comment>
<dbReference type="InterPro" id="IPR039156">
    <property type="entry name" value="PHAF1/BROMI"/>
</dbReference>
<dbReference type="AlphaFoldDB" id="A0A0D7BBN4"/>
<dbReference type="InterPro" id="IPR005373">
    <property type="entry name" value="PHAF1"/>
</dbReference>
<dbReference type="GO" id="GO:0005802">
    <property type="term" value="C:trans-Golgi network"/>
    <property type="evidence" value="ECO:0007669"/>
    <property type="project" value="TreeGrafter"/>
</dbReference>